<dbReference type="Gene3D" id="3.30.565.10">
    <property type="entry name" value="Histidine kinase-like ATPase, C-terminal domain"/>
    <property type="match status" value="1"/>
</dbReference>
<dbReference type="InterPro" id="IPR004358">
    <property type="entry name" value="Sig_transdc_His_kin-like_C"/>
</dbReference>
<dbReference type="SMART" id="SM00387">
    <property type="entry name" value="HATPase_c"/>
    <property type="match status" value="1"/>
</dbReference>
<reference evidence="15" key="2">
    <citation type="journal article" date="2023" name="MicrobiologyOpen">
        <title>Genomics of the tumorigenes clade of the family Rhizobiaceae and description of Rhizobium rhododendri sp. nov.</title>
        <authorList>
            <person name="Kuzmanovic N."/>
            <person name="diCenzo G.C."/>
            <person name="Bunk B."/>
            <person name="Sproeer C."/>
            <person name="Fruehling A."/>
            <person name="Neumann-Schaal M."/>
            <person name="Overmann J."/>
            <person name="Smalla K."/>
        </authorList>
    </citation>
    <scope>NUCLEOTIDE SEQUENCE [LARGE SCALE GENOMIC DNA]</scope>
    <source>
        <strain evidence="15">1078</strain>
        <plasmid evidence="15">unnamed2</plasmid>
    </source>
</reference>
<dbReference type="InterPro" id="IPR036097">
    <property type="entry name" value="HisK_dim/P_sf"/>
</dbReference>
<dbReference type="PROSITE" id="PS50113">
    <property type="entry name" value="PAC"/>
    <property type="match status" value="3"/>
</dbReference>
<dbReference type="PANTHER" id="PTHR43065">
    <property type="entry name" value="SENSOR HISTIDINE KINASE"/>
    <property type="match status" value="1"/>
</dbReference>
<dbReference type="CDD" id="cd00130">
    <property type="entry name" value="PAS"/>
    <property type="match status" value="2"/>
</dbReference>
<feature type="domain" description="PAC" evidence="13">
    <location>
        <begin position="307"/>
        <end position="359"/>
    </location>
</feature>
<dbReference type="NCBIfam" id="TIGR00229">
    <property type="entry name" value="sensory_box"/>
    <property type="match status" value="3"/>
</dbReference>
<dbReference type="Pfam" id="PF02518">
    <property type="entry name" value="HATPase_c"/>
    <property type="match status" value="1"/>
</dbReference>
<feature type="modified residue" description="4-aspartylphosphate" evidence="9">
    <location>
        <position position="1110"/>
    </location>
</feature>
<feature type="domain" description="PAS" evidence="12">
    <location>
        <begin position="234"/>
        <end position="304"/>
    </location>
</feature>
<dbReference type="InterPro" id="IPR000014">
    <property type="entry name" value="PAS"/>
</dbReference>
<feature type="domain" description="Response regulatory" evidence="11">
    <location>
        <begin position="1061"/>
        <end position="1171"/>
    </location>
</feature>
<dbReference type="PROSITE" id="PS50110">
    <property type="entry name" value="RESPONSE_REGULATORY"/>
    <property type="match status" value="2"/>
</dbReference>
<dbReference type="Pfam" id="PF08448">
    <property type="entry name" value="PAS_4"/>
    <property type="match status" value="2"/>
</dbReference>
<dbReference type="SMART" id="SM00448">
    <property type="entry name" value="REC"/>
    <property type="match status" value="2"/>
</dbReference>
<feature type="domain" description="PAC" evidence="13">
    <location>
        <begin position="50"/>
        <end position="103"/>
    </location>
</feature>
<dbReference type="PROSITE" id="PS50109">
    <property type="entry name" value="HIS_KIN"/>
    <property type="match status" value="1"/>
</dbReference>
<evidence type="ECO:0000256" key="4">
    <source>
        <dbReference type="ARBA" id="ARBA00022679"/>
    </source>
</evidence>
<evidence type="ECO:0000313" key="15">
    <source>
        <dbReference type="Proteomes" id="UP000249499"/>
    </source>
</evidence>
<keyword evidence="5" id="KW-0547">Nucleotide-binding</keyword>
<evidence type="ECO:0000256" key="2">
    <source>
        <dbReference type="ARBA" id="ARBA00012438"/>
    </source>
</evidence>
<evidence type="ECO:0000313" key="14">
    <source>
        <dbReference type="EMBL" id="WFR98998.1"/>
    </source>
</evidence>
<feature type="domain" description="PAS" evidence="12">
    <location>
        <begin position="534"/>
        <end position="604"/>
    </location>
</feature>
<dbReference type="Gene3D" id="3.30.450.20">
    <property type="entry name" value="PAS domain"/>
    <property type="match status" value="4"/>
</dbReference>
<proteinExistence type="predicted"/>
<feature type="modified residue" description="4-aspartylphosphate" evidence="9">
    <location>
        <position position="966"/>
    </location>
</feature>
<dbReference type="EC" id="2.7.13.3" evidence="2"/>
<dbReference type="InterPro" id="IPR013655">
    <property type="entry name" value="PAS_fold_3"/>
</dbReference>
<keyword evidence="6" id="KW-0418">Kinase</keyword>
<gene>
    <name evidence="14" type="ORF">PR017_26845</name>
</gene>
<dbReference type="InterPro" id="IPR000700">
    <property type="entry name" value="PAS-assoc_C"/>
</dbReference>
<dbReference type="Proteomes" id="UP000249499">
    <property type="component" value="Plasmid unnamed2"/>
</dbReference>
<dbReference type="InterPro" id="IPR005467">
    <property type="entry name" value="His_kinase_dom"/>
</dbReference>
<evidence type="ECO:0000256" key="9">
    <source>
        <dbReference type="PROSITE-ProRule" id="PRU00169"/>
    </source>
</evidence>
<evidence type="ECO:0000256" key="1">
    <source>
        <dbReference type="ARBA" id="ARBA00000085"/>
    </source>
</evidence>
<comment type="catalytic activity">
    <reaction evidence="1">
        <text>ATP + protein L-histidine = ADP + protein N-phospho-L-histidine.</text>
        <dbReference type="EC" id="2.7.13.3"/>
    </reaction>
</comment>
<dbReference type="SMART" id="SM00065">
    <property type="entry name" value="GAF"/>
    <property type="match status" value="1"/>
</dbReference>
<dbReference type="InterPro" id="IPR036890">
    <property type="entry name" value="HATPase_C_sf"/>
</dbReference>
<dbReference type="SMART" id="SM00091">
    <property type="entry name" value="PAS"/>
    <property type="match status" value="3"/>
</dbReference>
<dbReference type="InterPro" id="IPR013656">
    <property type="entry name" value="PAS_4"/>
</dbReference>
<dbReference type="SUPFAM" id="SSF55785">
    <property type="entry name" value="PYP-like sensor domain (PAS domain)"/>
    <property type="match status" value="4"/>
</dbReference>
<organism evidence="14 15">
    <name type="scientific">Rhizobium tumorigenes</name>
    <dbReference type="NCBI Taxonomy" id="2041385"/>
    <lineage>
        <taxon>Bacteria</taxon>
        <taxon>Pseudomonadati</taxon>
        <taxon>Pseudomonadota</taxon>
        <taxon>Alphaproteobacteria</taxon>
        <taxon>Hyphomicrobiales</taxon>
        <taxon>Rhizobiaceae</taxon>
        <taxon>Rhizobium/Agrobacterium group</taxon>
        <taxon>Rhizobium</taxon>
    </lineage>
</organism>
<dbReference type="PROSITE" id="PS50112">
    <property type="entry name" value="PAS"/>
    <property type="match status" value="2"/>
</dbReference>
<evidence type="ECO:0000256" key="8">
    <source>
        <dbReference type="ARBA" id="ARBA00023012"/>
    </source>
</evidence>
<dbReference type="Gene3D" id="3.40.50.2300">
    <property type="match status" value="2"/>
</dbReference>
<geneLocation type="plasmid" evidence="14 15">
    <name>unnamed2</name>
</geneLocation>
<dbReference type="SMART" id="SM00086">
    <property type="entry name" value="PAC"/>
    <property type="match status" value="4"/>
</dbReference>
<dbReference type="GO" id="GO:0000155">
    <property type="term" value="F:phosphorelay sensor kinase activity"/>
    <property type="evidence" value="ECO:0007669"/>
    <property type="project" value="InterPro"/>
</dbReference>
<dbReference type="Gene3D" id="3.30.450.40">
    <property type="match status" value="1"/>
</dbReference>
<evidence type="ECO:0000256" key="6">
    <source>
        <dbReference type="ARBA" id="ARBA00022777"/>
    </source>
</evidence>
<dbReference type="Gene3D" id="1.10.287.130">
    <property type="match status" value="1"/>
</dbReference>
<dbReference type="InterPro" id="IPR003018">
    <property type="entry name" value="GAF"/>
</dbReference>
<dbReference type="CDD" id="cd18161">
    <property type="entry name" value="REC_hyHK_blue-like"/>
    <property type="match status" value="1"/>
</dbReference>
<dbReference type="Pfam" id="PF00072">
    <property type="entry name" value="Response_reg"/>
    <property type="match status" value="2"/>
</dbReference>
<dbReference type="KEGG" id="rtu:PR017_26845"/>
<dbReference type="SUPFAM" id="SSF55874">
    <property type="entry name" value="ATPase domain of HSP90 chaperone/DNA topoisomerase II/histidine kinase"/>
    <property type="match status" value="1"/>
</dbReference>
<dbReference type="Pfam" id="PF01590">
    <property type="entry name" value="GAF"/>
    <property type="match status" value="1"/>
</dbReference>
<dbReference type="PANTHER" id="PTHR43065:SF46">
    <property type="entry name" value="C4-DICARBOXYLATE TRANSPORT SENSOR PROTEIN DCTB"/>
    <property type="match status" value="1"/>
</dbReference>
<dbReference type="InterPro" id="IPR003661">
    <property type="entry name" value="HisK_dim/P_dom"/>
</dbReference>
<dbReference type="AlphaFoldDB" id="A0AAF1K9V3"/>
<keyword evidence="8" id="KW-0902">Two-component regulatory system</keyword>
<evidence type="ECO:0000259" key="12">
    <source>
        <dbReference type="PROSITE" id="PS50112"/>
    </source>
</evidence>
<feature type="domain" description="PAC" evidence="13">
    <location>
        <begin position="179"/>
        <end position="233"/>
    </location>
</feature>
<feature type="domain" description="Response regulatory" evidence="11">
    <location>
        <begin position="916"/>
        <end position="1032"/>
    </location>
</feature>
<accession>A0AAF1K9V3</accession>
<dbReference type="InterPro" id="IPR029016">
    <property type="entry name" value="GAF-like_dom_sf"/>
</dbReference>
<name>A0AAF1K9V3_9HYPH</name>
<evidence type="ECO:0000256" key="7">
    <source>
        <dbReference type="ARBA" id="ARBA00022840"/>
    </source>
</evidence>
<keyword evidence="15" id="KW-1185">Reference proteome</keyword>
<dbReference type="InterPro" id="IPR003594">
    <property type="entry name" value="HATPase_dom"/>
</dbReference>
<dbReference type="InterPro" id="IPR001610">
    <property type="entry name" value="PAC"/>
</dbReference>
<evidence type="ECO:0000259" key="13">
    <source>
        <dbReference type="PROSITE" id="PS50113"/>
    </source>
</evidence>
<keyword evidence="3 9" id="KW-0597">Phosphoprotein</keyword>
<evidence type="ECO:0000256" key="3">
    <source>
        <dbReference type="ARBA" id="ARBA00022553"/>
    </source>
</evidence>
<dbReference type="SUPFAM" id="SSF47384">
    <property type="entry name" value="Homodimeric domain of signal transducing histidine kinase"/>
    <property type="match status" value="1"/>
</dbReference>
<dbReference type="SUPFAM" id="SSF55781">
    <property type="entry name" value="GAF domain-like"/>
    <property type="match status" value="1"/>
</dbReference>
<protein>
    <recommendedName>
        <fullName evidence="2">histidine kinase</fullName>
        <ecNumber evidence="2">2.7.13.3</ecNumber>
    </recommendedName>
</protein>
<dbReference type="PRINTS" id="PR00344">
    <property type="entry name" value="BCTRLSENSOR"/>
</dbReference>
<dbReference type="GO" id="GO:0005524">
    <property type="term" value="F:ATP binding"/>
    <property type="evidence" value="ECO:0007669"/>
    <property type="project" value="UniProtKB-KW"/>
</dbReference>
<dbReference type="SMART" id="SM00388">
    <property type="entry name" value="HisKA"/>
    <property type="match status" value="1"/>
</dbReference>
<sequence length="1171" mass="128686">MIYNDAYSAVAGKRHPALLGSKVREGWPEVAAFNDHVMRTCLSGKQLAYRDQEFVLHRNGQPEQVWLNLDYSPLLDNDGKPVGVIAIVVETTGKVRAEQRLRGESDRLRKMFEQAPGFVATVSGPDHIFEIANKAYLDLIGNRDIFGKPVREALPEVVEQGFVDLLDHVFRSGQPFIGHSALILLKQRSGEQAERFIDFIYQPTFDEWGSVTGIFVQGNDVTDRRASEEALRESESRFRLIADNAPVMLWMANATGQSVYFNARKRAFWNVAEAAVATFDWGATVHPDDRDALLAKLDRAMRLQSRVTLEARYLDANANYRLIQTEAQPRYDVAGAFLGLIGVDTDITDTRLQEVYRSALISLNDSLRDIGDPADIAFKAARILGQTMNVSRAGYGTIDPLRETITIERDWNAPGIETLAGVLHFRDYGSYVEDLKRGETVVFSDATKDPRTCENAAELIAISAQSVVNMPISEQGGLVALLYLNHATAREWKPEELAFIREVAERTRTAVERRRAEQDLQQLASSLERQVAARTADLDRVWRNSRDLLVIIGSDGLLHAVNPAWPAVLGHAKLEVIGRSFFDFVWPDDLRLTKRALQGAASVADLESFEARNRHKDGSPRWISWRISSQDGMIFAYGRDITSEREQAAALDRVEEQLRQAQKMEAIGQLTGGVAHDFNNLLQVVSGNLHLLSKEVADNARARARIENALAGVNRGAKLAAQLLAFGRRQALEPKVMNIGRFVAGMGDMLGRTIGEAIEIETVQAGGLWNTFVDPAQIENAILNLAINARDAMDGRGKLTIEVGNAFIDEAYAHKHVEVDPGQYVMLAVTDTGSGIPADIIEKVFEPFFSTKPLGKGTGLGLSMVYGFVKQSGGHIKIYSENGQGTTIRIYLPRSMQAEDRLTEMEFGPASGGTETILVAEDDEDVRATVVEMLGDLGYRVLKAVDAASALTIIESGLPIDLLFTDVVMPGPLKSAELARKAKQRQPDMAVLFTSGYTENSIVHGGRLDAGVELLSKPYSRDALARRIRQLLDQRQVDMAAAAEAAVTPLPVSAPSPRPLKLLVVEDDALIRLDTVEQLQEAGHDVVDASSAEEALVLVKSERFDILLTDLGLPGLSGGELAEKIRAIYPQMGIIFATGNAEMPAVSTGPKPVLLQKPYNNRSLLRAVGSA</sequence>
<dbReference type="InterPro" id="IPR001789">
    <property type="entry name" value="Sig_transdc_resp-reg_receiver"/>
</dbReference>
<dbReference type="EMBL" id="CP117259">
    <property type="protein sequence ID" value="WFR98998.1"/>
    <property type="molecule type" value="Genomic_DNA"/>
</dbReference>
<evidence type="ECO:0000259" key="11">
    <source>
        <dbReference type="PROSITE" id="PS50110"/>
    </source>
</evidence>
<dbReference type="InterPro" id="IPR035965">
    <property type="entry name" value="PAS-like_dom_sf"/>
</dbReference>
<evidence type="ECO:0000259" key="10">
    <source>
        <dbReference type="PROSITE" id="PS50109"/>
    </source>
</evidence>
<dbReference type="CDD" id="cd16919">
    <property type="entry name" value="HATPase_CckA-like"/>
    <property type="match status" value="1"/>
</dbReference>
<dbReference type="SUPFAM" id="SSF52172">
    <property type="entry name" value="CheY-like"/>
    <property type="match status" value="2"/>
</dbReference>
<reference evidence="14 15" key="1">
    <citation type="journal article" date="2018" name="Sci. Rep.">
        <title>Rhizobium tumorigenes sp. nov., a novel plant tumorigenic bacterium isolated from cane gall tumors on thornless blackberry.</title>
        <authorList>
            <person name="Kuzmanovi N."/>
            <person name="Smalla K."/>
            <person name="Gronow S."/>
            <person name="PuBawska J."/>
        </authorList>
    </citation>
    <scope>NUCLEOTIDE SEQUENCE [LARGE SCALE GENOMIC DNA]</scope>
    <source>
        <strain evidence="14 15">1078</strain>
    </source>
</reference>
<feature type="domain" description="Histidine kinase" evidence="10">
    <location>
        <begin position="673"/>
        <end position="896"/>
    </location>
</feature>
<dbReference type="InterPro" id="IPR011006">
    <property type="entry name" value="CheY-like_superfamily"/>
</dbReference>
<keyword evidence="7" id="KW-0067">ATP-binding</keyword>
<keyword evidence="4" id="KW-0808">Transferase</keyword>
<dbReference type="Pfam" id="PF08447">
    <property type="entry name" value="PAS_3"/>
    <property type="match status" value="2"/>
</dbReference>
<keyword evidence="14" id="KW-0614">Plasmid</keyword>
<evidence type="ECO:0000256" key="5">
    <source>
        <dbReference type="ARBA" id="ARBA00022741"/>
    </source>
</evidence>